<dbReference type="EMBL" id="LXMD01000028">
    <property type="protein sequence ID" value="OCG72788.1"/>
    <property type="molecule type" value="Genomic_DNA"/>
</dbReference>
<accession>A0A1B9N870</accession>
<organism evidence="1 2">
    <name type="scientific">Microbacterium sediminis</name>
    <dbReference type="NCBI Taxonomy" id="904291"/>
    <lineage>
        <taxon>Bacteria</taxon>
        <taxon>Bacillati</taxon>
        <taxon>Actinomycetota</taxon>
        <taxon>Actinomycetes</taxon>
        <taxon>Micrococcales</taxon>
        <taxon>Microbacteriaceae</taxon>
        <taxon>Microbacterium</taxon>
    </lineage>
</organism>
<sequence>MDGGQVLGGGVVMLVAVVLWLVYLLPTWINRSRYDAAERNAVRLGRALRVLAETTESPAEVRVELTARQAHLQQKLARRAQAEVERLQREREKIAAQEQRLERDRERQELERRRREVRAAQRALNAGRRMARARRIVRLSALAAVVSGIGLTVWGTLAFAAGPGMLLGGVGLSVLGIVVLNRMAHVARRVRAPRPVPAPVVARRESSPLINPEDRGWTPRTLPAPLVATAGSRAAGEVAAQSAREALLQAAREEALRTRVEERTPAPVPLTAAEESRYARMGYVDDAEIESHVRELLARRAAG</sequence>
<dbReference type="OrthoDB" id="5126350at2"/>
<dbReference type="RefSeq" id="WP_067027428.1">
    <property type="nucleotide sequence ID" value="NZ_CP038256.1"/>
</dbReference>
<name>A0A1B9N870_9MICO</name>
<comment type="caution">
    <text evidence="1">The sequence shown here is derived from an EMBL/GenBank/DDBJ whole genome shotgun (WGS) entry which is preliminary data.</text>
</comment>
<evidence type="ECO:0000313" key="2">
    <source>
        <dbReference type="Proteomes" id="UP000093355"/>
    </source>
</evidence>
<evidence type="ECO:0000313" key="1">
    <source>
        <dbReference type="EMBL" id="OCG72788.1"/>
    </source>
</evidence>
<keyword evidence="2" id="KW-1185">Reference proteome</keyword>
<dbReference type="AlphaFoldDB" id="A0A1B9N870"/>
<reference evidence="1 2" key="1">
    <citation type="submission" date="2016-05" db="EMBL/GenBank/DDBJ databases">
        <authorList>
            <person name="Lavstsen T."/>
            <person name="Jespersen J.S."/>
        </authorList>
    </citation>
    <scope>NUCLEOTIDE SEQUENCE [LARGE SCALE GENOMIC DNA]</scope>
    <source>
        <strain evidence="1 2">YLB-01</strain>
    </source>
</reference>
<dbReference type="Proteomes" id="UP000093355">
    <property type="component" value="Unassembled WGS sequence"/>
</dbReference>
<gene>
    <name evidence="1" type="ORF">A7J15_09745</name>
</gene>
<protein>
    <submittedName>
        <fullName evidence="1">Uncharacterized protein</fullName>
    </submittedName>
</protein>
<dbReference type="STRING" id="904291.A7J15_09745"/>
<proteinExistence type="predicted"/>